<evidence type="ECO:0000313" key="4">
    <source>
        <dbReference type="Proteomes" id="UP001642360"/>
    </source>
</evidence>
<reference evidence="3 4" key="1">
    <citation type="submission" date="2024-02" db="EMBL/GenBank/DDBJ databases">
        <authorList>
            <person name="Vignale AGUSTIN F."/>
            <person name="Sosa J E."/>
            <person name="Modenutti C."/>
        </authorList>
    </citation>
    <scope>NUCLEOTIDE SEQUENCE [LARGE SCALE GENOMIC DNA]</scope>
</reference>
<dbReference type="InterPro" id="IPR039607">
    <property type="entry name" value="VQ_8/17/18/20/21/25"/>
</dbReference>
<feature type="domain" description="VQ" evidence="2">
    <location>
        <begin position="40"/>
        <end position="63"/>
    </location>
</feature>
<dbReference type="EMBL" id="CAUOFW020005057">
    <property type="protein sequence ID" value="CAK9168388.1"/>
    <property type="molecule type" value="Genomic_DNA"/>
</dbReference>
<evidence type="ECO:0000256" key="1">
    <source>
        <dbReference type="SAM" id="MobiDB-lite"/>
    </source>
</evidence>
<sequence length="184" mass="20827">MGKKVHPKFEITGKKVSQASLKISKNDKKQINSLIKVLRPKVYITDSSSFKRLVQELTGNGSPISSPPPPSIQSPTEQVPDAIDIEDQSYPESGDDFSFDLSELCFIPPNPFTILENLPEPNIKTSFTVPDRSLEANYDQMELSQYREMESWLLEIEPIPFYDTYASIIQQDVCVYDYDLSGLL</sequence>
<dbReference type="Proteomes" id="UP001642360">
    <property type="component" value="Unassembled WGS sequence"/>
</dbReference>
<gene>
    <name evidence="3" type="ORF">ILEXP_LOCUS37767</name>
</gene>
<dbReference type="InterPro" id="IPR008889">
    <property type="entry name" value="VQ"/>
</dbReference>
<dbReference type="AlphaFoldDB" id="A0ABC8TM14"/>
<dbReference type="Pfam" id="PF05678">
    <property type="entry name" value="VQ"/>
    <property type="match status" value="1"/>
</dbReference>
<organism evidence="3 4">
    <name type="scientific">Ilex paraguariensis</name>
    <name type="common">yerba mate</name>
    <dbReference type="NCBI Taxonomy" id="185542"/>
    <lineage>
        <taxon>Eukaryota</taxon>
        <taxon>Viridiplantae</taxon>
        <taxon>Streptophyta</taxon>
        <taxon>Embryophyta</taxon>
        <taxon>Tracheophyta</taxon>
        <taxon>Spermatophyta</taxon>
        <taxon>Magnoliopsida</taxon>
        <taxon>eudicotyledons</taxon>
        <taxon>Gunneridae</taxon>
        <taxon>Pentapetalae</taxon>
        <taxon>asterids</taxon>
        <taxon>campanulids</taxon>
        <taxon>Aquifoliales</taxon>
        <taxon>Aquifoliaceae</taxon>
        <taxon>Ilex</taxon>
    </lineage>
</organism>
<evidence type="ECO:0000313" key="3">
    <source>
        <dbReference type="EMBL" id="CAK9168388.1"/>
    </source>
</evidence>
<dbReference type="PANTHER" id="PTHR33143">
    <property type="entry name" value="F16F4.1 PROTEIN-RELATED"/>
    <property type="match status" value="1"/>
</dbReference>
<feature type="region of interest" description="Disordered" evidence="1">
    <location>
        <begin position="58"/>
        <end position="77"/>
    </location>
</feature>
<name>A0ABC8TM14_9AQUA</name>
<comment type="caution">
    <text evidence="3">The sequence shown here is derived from an EMBL/GenBank/DDBJ whole genome shotgun (WGS) entry which is preliminary data.</text>
</comment>
<protein>
    <recommendedName>
        <fullName evidence="2">VQ domain-containing protein</fullName>
    </recommendedName>
</protein>
<dbReference type="PANTHER" id="PTHR33143:SF60">
    <property type="entry name" value="VQ DOMAIN-CONTAINING PROTEIN"/>
    <property type="match status" value="1"/>
</dbReference>
<keyword evidence="4" id="KW-1185">Reference proteome</keyword>
<accession>A0ABC8TM14</accession>
<proteinExistence type="predicted"/>
<evidence type="ECO:0000259" key="2">
    <source>
        <dbReference type="Pfam" id="PF05678"/>
    </source>
</evidence>